<sequence length="59" mass="6748">YHKNLIFQAIRQNCTSVREISETTGLDLQRVSYLLADLEKTNMVVFTGMENRIPEFAAA</sequence>
<evidence type="ECO:0008006" key="3">
    <source>
        <dbReference type="Google" id="ProtNLM"/>
    </source>
</evidence>
<dbReference type="InterPro" id="IPR036388">
    <property type="entry name" value="WH-like_DNA-bd_sf"/>
</dbReference>
<name>A0A8J6MWP9_9DELT</name>
<dbReference type="Gene3D" id="1.10.10.10">
    <property type="entry name" value="Winged helix-like DNA-binding domain superfamily/Winged helix DNA-binding domain"/>
    <property type="match status" value="1"/>
</dbReference>
<organism evidence="1 2">
    <name type="scientific">Candidatus Desulfacyla euxinica</name>
    <dbReference type="NCBI Taxonomy" id="2841693"/>
    <lineage>
        <taxon>Bacteria</taxon>
        <taxon>Deltaproteobacteria</taxon>
        <taxon>Candidatus Desulfacyla</taxon>
    </lineage>
</organism>
<protein>
    <recommendedName>
        <fullName evidence="3">Winged helix-turn-helix domain-containing protein</fullName>
    </recommendedName>
</protein>
<dbReference type="EMBL" id="JACNJD010000096">
    <property type="protein sequence ID" value="MBC8176134.1"/>
    <property type="molecule type" value="Genomic_DNA"/>
</dbReference>
<dbReference type="SUPFAM" id="SSF46785">
    <property type="entry name" value="Winged helix' DNA-binding domain"/>
    <property type="match status" value="1"/>
</dbReference>
<dbReference type="Proteomes" id="UP000650524">
    <property type="component" value="Unassembled WGS sequence"/>
</dbReference>
<reference evidence="1 2" key="1">
    <citation type="submission" date="2020-08" db="EMBL/GenBank/DDBJ databases">
        <title>Bridging the membrane lipid divide: bacteria of the FCB group superphylum have the potential to synthesize archaeal ether lipids.</title>
        <authorList>
            <person name="Villanueva L."/>
            <person name="Von Meijenfeldt F.A.B."/>
            <person name="Westbye A.B."/>
            <person name="Yadav S."/>
            <person name="Hopmans E.C."/>
            <person name="Dutilh B.E."/>
            <person name="Sinninghe Damste J.S."/>
        </authorList>
    </citation>
    <scope>NUCLEOTIDE SEQUENCE [LARGE SCALE GENOMIC DNA]</scope>
    <source>
        <strain evidence="1">NIOZ-UU27</strain>
    </source>
</reference>
<accession>A0A8J6MWP9</accession>
<gene>
    <name evidence="1" type="ORF">H8E19_01915</name>
</gene>
<evidence type="ECO:0000313" key="2">
    <source>
        <dbReference type="Proteomes" id="UP000650524"/>
    </source>
</evidence>
<proteinExistence type="predicted"/>
<evidence type="ECO:0000313" key="1">
    <source>
        <dbReference type="EMBL" id="MBC8176134.1"/>
    </source>
</evidence>
<dbReference type="InterPro" id="IPR036390">
    <property type="entry name" value="WH_DNA-bd_sf"/>
</dbReference>
<feature type="non-terminal residue" evidence="1">
    <location>
        <position position="1"/>
    </location>
</feature>
<comment type="caution">
    <text evidence="1">The sequence shown here is derived from an EMBL/GenBank/DDBJ whole genome shotgun (WGS) entry which is preliminary data.</text>
</comment>
<dbReference type="AlphaFoldDB" id="A0A8J6MWP9"/>